<sequence>MDIQTLTVGDLETNCYLVSAQISPGTVAPLSGDSSQVRSQNECIIIDPGDDADFITETISNEKLKPVAILLTHGHFDHVLGCLELKLNFDLSIYLHKNDEKLYTSANQSAFHWLKKKTLKVPPVDKFIKEGDQITLGSEKLVVIETPGHTPGSVCFYDGKNNLFSGDTLFKDAIGRTDFSYSKPLQLTKSLDKIFTLPGNTIVYSGHGETTTISDEKHRSSP</sequence>
<keyword evidence="3" id="KW-0378">Hydrolase</keyword>
<dbReference type="CDD" id="cd06262">
    <property type="entry name" value="metallo-hydrolase-like_MBL-fold"/>
    <property type="match status" value="1"/>
</dbReference>
<dbReference type="InterPro" id="IPR036866">
    <property type="entry name" value="RibonucZ/Hydroxyglut_hydro"/>
</dbReference>
<comment type="cofactor">
    <cofactor evidence="1">
        <name>Zn(2+)</name>
        <dbReference type="ChEBI" id="CHEBI:29105"/>
    </cofactor>
</comment>
<protein>
    <recommendedName>
        <fullName evidence="5">Metallo-beta-lactamase domain-containing protein</fullName>
    </recommendedName>
</protein>
<evidence type="ECO:0000259" key="5">
    <source>
        <dbReference type="SMART" id="SM00849"/>
    </source>
</evidence>
<feature type="domain" description="Metallo-beta-lactamase" evidence="5">
    <location>
        <begin position="31"/>
        <end position="207"/>
    </location>
</feature>
<comment type="caution">
    <text evidence="6">The sequence shown here is derived from an EMBL/GenBank/DDBJ whole genome shotgun (WGS) entry which is preliminary data.</text>
</comment>
<dbReference type="SUPFAM" id="SSF56281">
    <property type="entry name" value="Metallo-hydrolase/oxidoreductase"/>
    <property type="match status" value="1"/>
</dbReference>
<keyword evidence="2" id="KW-0479">Metal-binding</keyword>
<evidence type="ECO:0000256" key="3">
    <source>
        <dbReference type="ARBA" id="ARBA00022801"/>
    </source>
</evidence>
<gene>
    <name evidence="6" type="ORF">A3D09_00625</name>
</gene>
<keyword evidence="4" id="KW-0862">Zinc</keyword>
<dbReference type="Proteomes" id="UP000177390">
    <property type="component" value="Unassembled WGS sequence"/>
</dbReference>
<proteinExistence type="predicted"/>
<dbReference type="PANTHER" id="PTHR46233">
    <property type="entry name" value="HYDROXYACYLGLUTATHIONE HYDROLASE GLOC"/>
    <property type="match status" value="1"/>
</dbReference>
<evidence type="ECO:0000256" key="2">
    <source>
        <dbReference type="ARBA" id="ARBA00022723"/>
    </source>
</evidence>
<name>A0A1F5ETS6_9BACT</name>
<dbReference type="SMART" id="SM00849">
    <property type="entry name" value="Lactamase_B"/>
    <property type="match status" value="1"/>
</dbReference>
<dbReference type="GO" id="GO:0016787">
    <property type="term" value="F:hydrolase activity"/>
    <property type="evidence" value="ECO:0007669"/>
    <property type="project" value="UniProtKB-KW"/>
</dbReference>
<evidence type="ECO:0000256" key="1">
    <source>
        <dbReference type="ARBA" id="ARBA00001947"/>
    </source>
</evidence>
<evidence type="ECO:0000313" key="6">
    <source>
        <dbReference type="EMBL" id="OGD70797.1"/>
    </source>
</evidence>
<dbReference type="InterPro" id="IPR001279">
    <property type="entry name" value="Metallo-B-lactamas"/>
</dbReference>
<dbReference type="Pfam" id="PF00753">
    <property type="entry name" value="Lactamase_B"/>
    <property type="match status" value="1"/>
</dbReference>
<dbReference type="GO" id="GO:0046872">
    <property type="term" value="F:metal ion binding"/>
    <property type="evidence" value="ECO:0007669"/>
    <property type="project" value="UniProtKB-KW"/>
</dbReference>
<organism evidence="6 7">
    <name type="scientific">Candidatus Collierbacteria bacterium RIFCSPHIGHO2_02_FULL_49_10</name>
    <dbReference type="NCBI Taxonomy" id="1817723"/>
    <lineage>
        <taxon>Bacteria</taxon>
        <taxon>Candidatus Collieribacteriota</taxon>
    </lineage>
</organism>
<evidence type="ECO:0000313" key="7">
    <source>
        <dbReference type="Proteomes" id="UP000177390"/>
    </source>
</evidence>
<evidence type="ECO:0000256" key="4">
    <source>
        <dbReference type="ARBA" id="ARBA00022833"/>
    </source>
</evidence>
<accession>A0A1F5ETS6</accession>
<dbReference type="AlphaFoldDB" id="A0A1F5ETS6"/>
<dbReference type="PANTHER" id="PTHR46233:SF3">
    <property type="entry name" value="HYDROXYACYLGLUTATHIONE HYDROLASE GLOC"/>
    <property type="match status" value="1"/>
</dbReference>
<dbReference type="EMBL" id="MFAH01000043">
    <property type="protein sequence ID" value="OGD70797.1"/>
    <property type="molecule type" value="Genomic_DNA"/>
</dbReference>
<dbReference type="InterPro" id="IPR051453">
    <property type="entry name" value="MBL_Glyoxalase_II"/>
</dbReference>
<reference evidence="6 7" key="1">
    <citation type="journal article" date="2016" name="Nat. Commun.">
        <title>Thousands of microbial genomes shed light on interconnected biogeochemical processes in an aquifer system.</title>
        <authorList>
            <person name="Anantharaman K."/>
            <person name="Brown C.T."/>
            <person name="Hug L.A."/>
            <person name="Sharon I."/>
            <person name="Castelle C.J."/>
            <person name="Probst A.J."/>
            <person name="Thomas B.C."/>
            <person name="Singh A."/>
            <person name="Wilkins M.J."/>
            <person name="Karaoz U."/>
            <person name="Brodie E.L."/>
            <person name="Williams K.H."/>
            <person name="Hubbard S.S."/>
            <person name="Banfield J.F."/>
        </authorList>
    </citation>
    <scope>NUCLEOTIDE SEQUENCE [LARGE SCALE GENOMIC DNA]</scope>
</reference>
<dbReference type="Gene3D" id="3.60.15.10">
    <property type="entry name" value="Ribonuclease Z/Hydroxyacylglutathione hydrolase-like"/>
    <property type="match status" value="1"/>
</dbReference>